<protein>
    <submittedName>
        <fullName evidence="1">Uncharacterized protein</fullName>
    </submittedName>
</protein>
<reference evidence="1 2" key="1">
    <citation type="submission" date="2018-01" db="EMBL/GenBank/DDBJ databases">
        <authorList>
            <person name="Clerissi C."/>
        </authorList>
    </citation>
    <scope>NUCLEOTIDE SEQUENCE [LARGE SCALE GENOMIC DNA]</scope>
    <source>
        <strain evidence="1">Cupriavidus taiwanensis STM 3521</strain>
    </source>
</reference>
<evidence type="ECO:0000313" key="1">
    <source>
        <dbReference type="EMBL" id="SOY50785.1"/>
    </source>
</evidence>
<name>A0A975X075_9BURK</name>
<gene>
    <name evidence="1" type="ORF">CBM2589_B230142</name>
</gene>
<comment type="caution">
    <text evidence="1">The sequence shown here is derived from an EMBL/GenBank/DDBJ whole genome shotgun (WGS) entry which is preliminary data.</text>
</comment>
<organism evidence="1 2">
    <name type="scientific">Cupriavidus taiwanensis</name>
    <dbReference type="NCBI Taxonomy" id="164546"/>
    <lineage>
        <taxon>Bacteria</taxon>
        <taxon>Pseudomonadati</taxon>
        <taxon>Pseudomonadota</taxon>
        <taxon>Betaproteobacteria</taxon>
        <taxon>Burkholderiales</taxon>
        <taxon>Burkholderiaceae</taxon>
        <taxon>Cupriavidus</taxon>
    </lineage>
</organism>
<dbReference type="Proteomes" id="UP000256297">
    <property type="component" value="Chromosome CBM2589_b"/>
</dbReference>
<accession>A0A975X075</accession>
<proteinExistence type="predicted"/>
<dbReference type="EMBL" id="OFSP01000016">
    <property type="protein sequence ID" value="SOY50785.1"/>
    <property type="molecule type" value="Genomic_DNA"/>
</dbReference>
<evidence type="ECO:0000313" key="2">
    <source>
        <dbReference type="Proteomes" id="UP000256297"/>
    </source>
</evidence>
<dbReference type="AlphaFoldDB" id="A0A975X075"/>
<sequence length="36" mass="4210">MRRADVFVTSPGGSEFVRMSPDVIRLWQRRPGAYDR</sequence>